<evidence type="ECO:0000313" key="2">
    <source>
        <dbReference type="EMBL" id="EDP95821.1"/>
    </source>
</evidence>
<feature type="transmembrane region" description="Helical" evidence="1">
    <location>
        <begin position="97"/>
        <end position="115"/>
    </location>
</feature>
<keyword evidence="1" id="KW-0812">Transmembrane</keyword>
<dbReference type="OrthoDB" id="1446731at2"/>
<dbReference type="eggNOG" id="ENOG50305MH">
    <property type="taxonomic scope" value="Bacteria"/>
</dbReference>
<dbReference type="EMBL" id="ABIB01000006">
    <property type="protein sequence ID" value="EDP95821.1"/>
    <property type="molecule type" value="Genomic_DNA"/>
</dbReference>
<dbReference type="HOGENOM" id="CLU_112908_0_0_10"/>
<evidence type="ECO:0000256" key="1">
    <source>
        <dbReference type="SAM" id="Phobius"/>
    </source>
</evidence>
<dbReference type="AlphaFoldDB" id="A9E0B2"/>
<sequence length="181" mass="21601">MKTIHTKQNKVKKETKSKSRLTGKKLFFSSIVAIIIAISPYIFYLYEGFPESPTWETSFFTLRSNYYEDVSTAMWVYLGKIVPLILLTLWFFTCRDWWYHVILIPIAMYIFQLISAVIEDTLVDTKAIYYILPVMMIIVPIVYLIRLKLFDKYVYNIDLQKIDAELAEYERKEKEMLEENK</sequence>
<evidence type="ECO:0000313" key="3">
    <source>
        <dbReference type="Proteomes" id="UP000002945"/>
    </source>
</evidence>
<organism evidence="2 3">
    <name type="scientific">Kordia algicida OT-1</name>
    <dbReference type="NCBI Taxonomy" id="391587"/>
    <lineage>
        <taxon>Bacteria</taxon>
        <taxon>Pseudomonadati</taxon>
        <taxon>Bacteroidota</taxon>
        <taxon>Flavobacteriia</taxon>
        <taxon>Flavobacteriales</taxon>
        <taxon>Flavobacteriaceae</taxon>
        <taxon>Kordia</taxon>
    </lineage>
</organism>
<feature type="transmembrane region" description="Helical" evidence="1">
    <location>
        <begin position="74"/>
        <end position="92"/>
    </location>
</feature>
<feature type="transmembrane region" description="Helical" evidence="1">
    <location>
        <begin position="127"/>
        <end position="145"/>
    </location>
</feature>
<keyword evidence="1" id="KW-0472">Membrane</keyword>
<accession>A9E0B2</accession>
<protein>
    <submittedName>
        <fullName evidence="2">Uncharacterized protein</fullName>
    </submittedName>
</protein>
<comment type="caution">
    <text evidence="2">The sequence shown here is derived from an EMBL/GenBank/DDBJ whole genome shotgun (WGS) entry which is preliminary data.</text>
</comment>
<keyword evidence="1" id="KW-1133">Transmembrane helix</keyword>
<dbReference type="STRING" id="391587.KAOT1_05437"/>
<name>A9E0B2_9FLAO</name>
<dbReference type="Proteomes" id="UP000002945">
    <property type="component" value="Unassembled WGS sequence"/>
</dbReference>
<keyword evidence="3" id="KW-1185">Reference proteome</keyword>
<feature type="transmembrane region" description="Helical" evidence="1">
    <location>
        <begin position="26"/>
        <end position="46"/>
    </location>
</feature>
<dbReference type="RefSeq" id="WP_007093656.1">
    <property type="nucleotide sequence ID" value="NZ_CP142125.1"/>
</dbReference>
<gene>
    <name evidence="2" type="ORF">KAOT1_05437</name>
</gene>
<reference evidence="2 3" key="1">
    <citation type="journal article" date="2011" name="J. Bacteriol.">
        <title>Genome sequence of the algicidal bacterium Kordia algicida OT-1.</title>
        <authorList>
            <person name="Lee H.S."/>
            <person name="Kang S.G."/>
            <person name="Kwon K.K."/>
            <person name="Lee J.H."/>
            <person name="Kim S.J."/>
        </authorList>
    </citation>
    <scope>NUCLEOTIDE SEQUENCE [LARGE SCALE GENOMIC DNA]</scope>
    <source>
        <strain evidence="2 3">OT-1</strain>
    </source>
</reference>
<proteinExistence type="predicted"/>